<evidence type="ECO:0000313" key="2">
    <source>
        <dbReference type="EMBL" id="SEJ08945.1"/>
    </source>
</evidence>
<evidence type="ECO:0000256" key="1">
    <source>
        <dbReference type="SAM" id="Phobius"/>
    </source>
</evidence>
<accession>A0A1H6W9F6</accession>
<dbReference type="eggNOG" id="COG1277">
    <property type="taxonomic scope" value="Bacteria"/>
</dbReference>
<dbReference type="Pfam" id="PF12730">
    <property type="entry name" value="ABC2_membrane_4"/>
    <property type="match status" value="1"/>
</dbReference>
<gene>
    <name evidence="2" type="ORF">SAMN05421637_0736</name>
</gene>
<name>A0A1H6W9F6_9MICO</name>
<protein>
    <submittedName>
        <fullName evidence="2">ABC-2 family transporter protein</fullName>
    </submittedName>
</protein>
<dbReference type="OrthoDB" id="4336274at2"/>
<dbReference type="EMBL" id="FNZI01000002">
    <property type="protein sequence ID" value="SEJ08945.1"/>
    <property type="molecule type" value="Genomic_DNA"/>
</dbReference>
<dbReference type="PANTHER" id="PTHR37305">
    <property type="entry name" value="INTEGRAL MEMBRANE PROTEIN-RELATED"/>
    <property type="match status" value="1"/>
</dbReference>
<keyword evidence="3" id="KW-1185">Reference proteome</keyword>
<reference evidence="3" key="1">
    <citation type="submission" date="2016-10" db="EMBL/GenBank/DDBJ databases">
        <authorList>
            <person name="Varghese N."/>
        </authorList>
    </citation>
    <scope>NUCLEOTIDE SEQUENCE [LARGE SCALE GENOMIC DNA]</scope>
    <source>
        <strain evidence="3">DSM 24868</strain>
    </source>
</reference>
<feature type="transmembrane region" description="Helical" evidence="1">
    <location>
        <begin position="69"/>
        <end position="89"/>
    </location>
</feature>
<keyword evidence="1" id="KW-1133">Transmembrane helix</keyword>
<sequence>MRTALALQVATFSRSLTARLATVLLVVFPPLMSVGMVALARSADAAGPSAAKLAPYRDGPFGETVASLAGQVVSVVALIGVGFAVAWLVGREWADRTVGSLFALPVSRAQIASAKLLVIAAWAVACLTLAMASTVAALALADPGTLTGAVAAQLVRVWAAGLLMAALALGFAWVAVRSRGYLGAAGAIVAVTAASQILAMVGAGAWVPYVAPALWAGAGGPEEAATIGPASLALAVAFAAVMAGTSVRAFARARLD</sequence>
<feature type="transmembrane region" description="Helical" evidence="1">
    <location>
        <begin position="116"/>
        <end position="141"/>
    </location>
</feature>
<organism evidence="2 3">
    <name type="scientific">Demequina mangrovi</name>
    <dbReference type="NCBI Taxonomy" id="1043493"/>
    <lineage>
        <taxon>Bacteria</taxon>
        <taxon>Bacillati</taxon>
        <taxon>Actinomycetota</taxon>
        <taxon>Actinomycetes</taxon>
        <taxon>Micrococcales</taxon>
        <taxon>Demequinaceae</taxon>
        <taxon>Demequina</taxon>
    </lineage>
</organism>
<dbReference type="PANTHER" id="PTHR37305:SF1">
    <property type="entry name" value="MEMBRANE PROTEIN"/>
    <property type="match status" value="1"/>
</dbReference>
<evidence type="ECO:0000313" key="3">
    <source>
        <dbReference type="Proteomes" id="UP000183315"/>
    </source>
</evidence>
<dbReference type="STRING" id="1043493.SAMN05421637_0736"/>
<feature type="transmembrane region" description="Helical" evidence="1">
    <location>
        <begin position="153"/>
        <end position="174"/>
    </location>
</feature>
<feature type="transmembrane region" description="Helical" evidence="1">
    <location>
        <begin position="181"/>
        <end position="207"/>
    </location>
</feature>
<feature type="transmembrane region" description="Helical" evidence="1">
    <location>
        <begin position="227"/>
        <end position="251"/>
    </location>
</feature>
<proteinExistence type="predicted"/>
<dbReference type="Proteomes" id="UP000183315">
    <property type="component" value="Unassembled WGS sequence"/>
</dbReference>
<keyword evidence="1" id="KW-0812">Transmembrane</keyword>
<dbReference type="AlphaFoldDB" id="A0A1H6W9F6"/>
<dbReference type="RefSeq" id="WP_052406096.1">
    <property type="nucleotide sequence ID" value="NZ_BBLU01000017.1"/>
</dbReference>
<keyword evidence="1" id="KW-0472">Membrane</keyword>